<evidence type="ECO:0000256" key="8">
    <source>
        <dbReference type="PROSITE-ProRule" id="PRU10141"/>
    </source>
</evidence>
<accession>A0A062Y126</accession>
<gene>
    <name evidence="10" type="ORF">EG19_00595</name>
</gene>
<dbReference type="SMART" id="SM00220">
    <property type="entry name" value="S_TKc"/>
    <property type="match status" value="1"/>
</dbReference>
<evidence type="ECO:0000256" key="4">
    <source>
        <dbReference type="ARBA" id="ARBA00022741"/>
    </source>
</evidence>
<dbReference type="AlphaFoldDB" id="A0A062Y126"/>
<dbReference type="InterPro" id="IPR008271">
    <property type="entry name" value="Ser/Thr_kinase_AS"/>
</dbReference>
<evidence type="ECO:0000259" key="9">
    <source>
        <dbReference type="PROSITE" id="PS50011"/>
    </source>
</evidence>
<evidence type="ECO:0000256" key="7">
    <source>
        <dbReference type="PROSITE-ProRule" id="PRU00339"/>
    </source>
</evidence>
<dbReference type="InterPro" id="IPR000719">
    <property type="entry name" value="Prot_kinase_dom"/>
</dbReference>
<proteinExistence type="predicted"/>
<keyword evidence="5" id="KW-0418">Kinase</keyword>
<sequence length="624" mass="66949">MGAEPKAIGRFEIEGVLGRGAMGVVYLARDPVIGRKVALKTLVLPEGADEAEEFRIRFLREAQAAGILNHPGIVTVYDAGVDEATGLSYIAMEFVEGKSLRDLMRQGYPFSYSDVARIGAALAVALDYAHAKGVVHRDIKPANILITDQGAVKITDFGVARLATSSLTTTGQFIGTPNYMSPEQVTGSPVDGRSDLFSLGVVLFELLTGKRPFAGESVTEVSYKIVHEPPPVPSQLRPGLPPAFNPIILKLLEKKPENRYARGLEVARALEALRRVLAGTGEIPVPRVPEGEPAATAASQAVVVKPEMAATATKATVLAEGGEKQEEKEETPSIWRLPIATRWVVILLAAVLLPPLVTVAVLYGKIDRGPFAGPPPGEPARRHQLAMTVRQAALLLSQDPERSLGLLAPVWDQAPQSPAARAVAEKAREALAHRQELATQQAKIQALLDEGMGLLRQGRVTQARQAFQAVLELDPENVLAQRGLELSRGGGGSRPGEAQVQRLGQAAQSTPVGGSARLELYFNSPLSNGEFELELDGALLGRKAFDFGSKGFLGIRKRGTGIVEDAFPVNAGGHKLLVRLKGERGEVLGEQVFTVQFAAGGRYVLRVEMFSEKEVPRFSLSARK</sequence>
<keyword evidence="6 8" id="KW-0067">ATP-binding</keyword>
<dbReference type="GO" id="GO:0005524">
    <property type="term" value="F:ATP binding"/>
    <property type="evidence" value="ECO:0007669"/>
    <property type="project" value="UniProtKB-UniRule"/>
</dbReference>
<dbReference type="PROSITE" id="PS00107">
    <property type="entry name" value="PROTEIN_KINASE_ATP"/>
    <property type="match status" value="1"/>
</dbReference>
<dbReference type="InterPro" id="IPR017441">
    <property type="entry name" value="Protein_kinase_ATP_BS"/>
</dbReference>
<dbReference type="OrthoDB" id="127412at2"/>
<evidence type="ECO:0000313" key="11">
    <source>
        <dbReference type="Proteomes" id="UP000027284"/>
    </source>
</evidence>
<evidence type="ECO:0000256" key="1">
    <source>
        <dbReference type="ARBA" id="ARBA00012513"/>
    </source>
</evidence>
<feature type="repeat" description="TPR" evidence="7">
    <location>
        <begin position="444"/>
        <end position="477"/>
    </location>
</feature>
<keyword evidence="2" id="KW-0723">Serine/threonine-protein kinase</keyword>
<evidence type="ECO:0000256" key="6">
    <source>
        <dbReference type="ARBA" id="ARBA00022840"/>
    </source>
</evidence>
<dbReference type="InterPro" id="IPR011009">
    <property type="entry name" value="Kinase-like_dom_sf"/>
</dbReference>
<feature type="domain" description="Protein kinase" evidence="9">
    <location>
        <begin position="11"/>
        <end position="273"/>
    </location>
</feature>
<dbReference type="Gene3D" id="1.25.40.10">
    <property type="entry name" value="Tetratricopeptide repeat domain"/>
    <property type="match status" value="1"/>
</dbReference>
<evidence type="ECO:0000256" key="5">
    <source>
        <dbReference type="ARBA" id="ARBA00022777"/>
    </source>
</evidence>
<evidence type="ECO:0000313" key="10">
    <source>
        <dbReference type="EMBL" id="KDA54101.1"/>
    </source>
</evidence>
<dbReference type="GO" id="GO:0004674">
    <property type="term" value="F:protein serine/threonine kinase activity"/>
    <property type="evidence" value="ECO:0007669"/>
    <property type="project" value="UniProtKB-KW"/>
</dbReference>
<dbReference type="Pfam" id="PF00069">
    <property type="entry name" value="Pkinase"/>
    <property type="match status" value="1"/>
</dbReference>
<dbReference type="Gene3D" id="3.30.200.20">
    <property type="entry name" value="Phosphorylase Kinase, domain 1"/>
    <property type="match status" value="1"/>
</dbReference>
<comment type="caution">
    <text evidence="10">The sequence shown here is derived from an EMBL/GenBank/DDBJ whole genome shotgun (WGS) entry which is preliminary data.</text>
</comment>
<dbReference type="FunFam" id="1.10.510.10:FF:000021">
    <property type="entry name" value="Serine/threonine protein kinase"/>
    <property type="match status" value="1"/>
</dbReference>
<dbReference type="PROSITE" id="PS50011">
    <property type="entry name" value="PROTEIN_KINASE_DOM"/>
    <property type="match status" value="1"/>
</dbReference>
<protein>
    <recommendedName>
        <fullName evidence="1">non-specific serine/threonine protein kinase</fullName>
        <ecNumber evidence="1">2.7.11.1</ecNumber>
    </recommendedName>
</protein>
<organism evidence="10 11">
    <name type="scientific">Thermoanaerobaculum aquaticum</name>
    <dbReference type="NCBI Taxonomy" id="1312852"/>
    <lineage>
        <taxon>Bacteria</taxon>
        <taxon>Pseudomonadati</taxon>
        <taxon>Acidobacteriota</taxon>
        <taxon>Thermoanaerobaculia</taxon>
        <taxon>Thermoanaerobaculales</taxon>
        <taxon>Thermoanaerobaculaceae</taxon>
        <taxon>Thermoanaerobaculum</taxon>
    </lineage>
</organism>
<keyword evidence="3" id="KW-0808">Transferase</keyword>
<dbReference type="InterPro" id="IPR019734">
    <property type="entry name" value="TPR_rpt"/>
</dbReference>
<keyword evidence="7" id="KW-0802">TPR repeat</keyword>
<dbReference type="Gene3D" id="1.10.510.10">
    <property type="entry name" value="Transferase(Phosphotransferase) domain 1"/>
    <property type="match status" value="1"/>
</dbReference>
<dbReference type="PROSITE" id="PS00108">
    <property type="entry name" value="PROTEIN_KINASE_ST"/>
    <property type="match status" value="1"/>
</dbReference>
<keyword evidence="11" id="KW-1185">Reference proteome</keyword>
<name>A0A062Y126_9BACT</name>
<keyword evidence="4 8" id="KW-0547">Nucleotide-binding</keyword>
<dbReference type="STRING" id="1312852.EG19_00595"/>
<reference evidence="10 11" key="1">
    <citation type="submission" date="2014-04" db="EMBL/GenBank/DDBJ databases">
        <title>The Genome Sequence of Thermoanaerobaculum aquaticum MP-01, The First Cultivated Group 23 Acidobacterium.</title>
        <authorList>
            <person name="Stamps B.W."/>
            <person name="Losey N.A."/>
            <person name="Lawson P.A."/>
            <person name="Stevenson B.S."/>
        </authorList>
    </citation>
    <scope>NUCLEOTIDE SEQUENCE [LARGE SCALE GENOMIC DNA]</scope>
    <source>
        <strain evidence="10 11">MP-01</strain>
    </source>
</reference>
<dbReference type="EMBL" id="JMFG01000011">
    <property type="protein sequence ID" value="KDA54101.1"/>
    <property type="molecule type" value="Genomic_DNA"/>
</dbReference>
<dbReference type="SUPFAM" id="SSF56112">
    <property type="entry name" value="Protein kinase-like (PK-like)"/>
    <property type="match status" value="1"/>
</dbReference>
<dbReference type="EC" id="2.7.11.1" evidence="1"/>
<dbReference type="SUPFAM" id="SSF48452">
    <property type="entry name" value="TPR-like"/>
    <property type="match status" value="1"/>
</dbReference>
<dbReference type="PANTHER" id="PTHR43289">
    <property type="entry name" value="MITOGEN-ACTIVATED PROTEIN KINASE KINASE KINASE 20-RELATED"/>
    <property type="match status" value="1"/>
</dbReference>
<dbReference type="CDD" id="cd14014">
    <property type="entry name" value="STKc_PknB_like"/>
    <property type="match status" value="1"/>
</dbReference>
<evidence type="ECO:0000256" key="2">
    <source>
        <dbReference type="ARBA" id="ARBA00022527"/>
    </source>
</evidence>
<dbReference type="PROSITE" id="PS50005">
    <property type="entry name" value="TPR"/>
    <property type="match status" value="1"/>
</dbReference>
<dbReference type="InterPro" id="IPR011990">
    <property type="entry name" value="TPR-like_helical_dom_sf"/>
</dbReference>
<evidence type="ECO:0000256" key="3">
    <source>
        <dbReference type="ARBA" id="ARBA00022679"/>
    </source>
</evidence>
<dbReference type="Proteomes" id="UP000027284">
    <property type="component" value="Unassembled WGS sequence"/>
</dbReference>
<dbReference type="RefSeq" id="WP_053334902.1">
    <property type="nucleotide sequence ID" value="NZ_JMFG01000011.1"/>
</dbReference>
<dbReference type="PANTHER" id="PTHR43289:SF6">
    <property type="entry name" value="SERINE_THREONINE-PROTEIN KINASE NEKL-3"/>
    <property type="match status" value="1"/>
</dbReference>
<feature type="binding site" evidence="8">
    <location>
        <position position="40"/>
    </location>
    <ligand>
        <name>ATP</name>
        <dbReference type="ChEBI" id="CHEBI:30616"/>
    </ligand>
</feature>